<dbReference type="EMBL" id="AP012337">
    <property type="protein sequence ID" value="BAL98700.1"/>
    <property type="molecule type" value="Genomic_DNA"/>
</dbReference>
<dbReference type="STRING" id="926550.CLDAP_06610"/>
<name>I0I0B3_CALAS</name>
<reference evidence="2 3" key="1">
    <citation type="submission" date="2012-02" db="EMBL/GenBank/DDBJ databases">
        <title>Complete genome sequence of Caldilinea aerophila DSM 14535 (= NBRC 102666).</title>
        <authorList>
            <person name="Oguchi A."/>
            <person name="Hosoyama A."/>
            <person name="Sekine M."/>
            <person name="Fukai R."/>
            <person name="Kato Y."/>
            <person name="Nakamura S."/>
            <person name="Hanada S."/>
            <person name="Yamazaki S."/>
            <person name="Fujita N."/>
        </authorList>
    </citation>
    <scope>NUCLEOTIDE SEQUENCE [LARGE SCALE GENOMIC DNA]</scope>
    <source>
        <strain evidence="3">DSM 14535 / JCM 11387 / NBRC 104270 / STL-6-O1</strain>
    </source>
</reference>
<keyword evidence="1" id="KW-1133">Transmembrane helix</keyword>
<keyword evidence="1" id="KW-0812">Transmembrane</keyword>
<sequence>MRKNLDVDRALIDGEEGYMGNVILRRVSVHDRYQLELKLGYPLRPDRATRYRIDTYIFAPYSLGVNTGSYPPEEFYRDIQHYVRMKTPLFRLQEVLDSPRSPLVQVEALLKMRGNGFPSREEELLHDQLRVLRAVIKSAMQEHLSPIGRPPRQITHETEAFFEAIVTSAIDAIDQFEQRFRALEPSLAAPDAEPSLRRTFMLTDEAISVLVEDLLLRVHQLTSCWLSPPTLYLWQKRLAARIRAEIDYRKAVGYPSVLTPKTRESYLRRISALKKFTSSVLWLSTQIKREGAMLQHVLYAFAAGVSMVFATLVAFYAQATYGELTMPVFIALVVGYMFKDRIKESGKAISSQLLNRRLYDYRTIIETQDGRRRLGYVREKVAYVSHDKMPNLVKAAREAGAQDDLASVSGFESVLLYAKDVVLQKDAFAYLSRSGLDISAINDIMRFDVRPFLRKMDEPYEERLMLKGETVQKVRCHRTYHLNLVSVFTGEDGRTTCERTLVILDRKGIQRIEQFDAAGRPASPYRPRLPLDLSELAEAE</sequence>
<accession>I0I0B3</accession>
<dbReference type="AlphaFoldDB" id="I0I0B3"/>
<dbReference type="HOGENOM" id="CLU_042032_0_0_0"/>
<dbReference type="KEGG" id="cap:CLDAP_06610"/>
<protein>
    <submittedName>
        <fullName evidence="2">Uncharacterized protein</fullName>
    </submittedName>
</protein>
<evidence type="ECO:0000313" key="2">
    <source>
        <dbReference type="EMBL" id="BAL98700.1"/>
    </source>
</evidence>
<dbReference type="OrthoDB" id="366465at2"/>
<keyword evidence="1" id="KW-0472">Membrane</keyword>
<gene>
    <name evidence="2" type="ordered locus">CLDAP_06610</name>
</gene>
<evidence type="ECO:0000313" key="3">
    <source>
        <dbReference type="Proteomes" id="UP000007880"/>
    </source>
</evidence>
<evidence type="ECO:0000256" key="1">
    <source>
        <dbReference type="SAM" id="Phobius"/>
    </source>
</evidence>
<organism evidence="2 3">
    <name type="scientific">Caldilinea aerophila (strain DSM 14535 / JCM 11387 / NBRC 104270 / STL-6-O1)</name>
    <dbReference type="NCBI Taxonomy" id="926550"/>
    <lineage>
        <taxon>Bacteria</taxon>
        <taxon>Bacillati</taxon>
        <taxon>Chloroflexota</taxon>
        <taxon>Caldilineae</taxon>
        <taxon>Caldilineales</taxon>
        <taxon>Caldilineaceae</taxon>
        <taxon>Caldilinea</taxon>
    </lineage>
</organism>
<dbReference type="Proteomes" id="UP000007880">
    <property type="component" value="Chromosome"/>
</dbReference>
<proteinExistence type="predicted"/>
<keyword evidence="3" id="KW-1185">Reference proteome</keyword>
<feature type="transmembrane region" description="Helical" evidence="1">
    <location>
        <begin position="297"/>
        <end position="315"/>
    </location>
</feature>